<evidence type="ECO:0000256" key="6">
    <source>
        <dbReference type="PIRSR" id="PIRSR038941-1"/>
    </source>
</evidence>
<reference evidence="8 9" key="2">
    <citation type="submission" date="2008-11" db="EMBL/GenBank/DDBJ databases">
        <authorList>
            <person name="Fulton L."/>
            <person name="Clifton S."/>
            <person name="Fulton B."/>
            <person name="Xu J."/>
            <person name="Minx P."/>
            <person name="Pepin K.H."/>
            <person name="Johnson M."/>
            <person name="Bhonagiri V."/>
            <person name="Nash W.E."/>
            <person name="Mardis E.R."/>
            <person name="Wilson R.K."/>
        </authorList>
    </citation>
    <scope>NUCLEOTIDE SEQUENCE [LARGE SCALE GENOMIC DNA]</scope>
    <source>
        <strain evidence="8 9">ATCC 43243</strain>
    </source>
</reference>
<keyword evidence="2" id="KW-0210">Decarboxylase</keyword>
<dbReference type="HOGENOM" id="CLU_038560_0_0_9"/>
<evidence type="ECO:0000313" key="9">
    <source>
        <dbReference type="Proteomes" id="UP000003136"/>
    </source>
</evidence>
<dbReference type="Pfam" id="PF00278">
    <property type="entry name" value="Orn_DAP_Arg_deC"/>
    <property type="match status" value="1"/>
</dbReference>
<dbReference type="PANTHER" id="PTHR43727">
    <property type="entry name" value="DIAMINOPIMELATE DECARBOXYLASE"/>
    <property type="match status" value="1"/>
</dbReference>
<dbReference type="GO" id="GO:0008836">
    <property type="term" value="F:diaminopimelate decarboxylase activity"/>
    <property type="evidence" value="ECO:0007669"/>
    <property type="project" value="TreeGrafter"/>
</dbReference>
<dbReference type="PANTHER" id="PTHR43727:SF1">
    <property type="entry name" value="CARBOXYNORSPERMIDINE_CARBOXYSPERMIDINE DECARBOXYLASE"/>
    <property type="match status" value="1"/>
</dbReference>
<dbReference type="InterPro" id="IPR022643">
    <property type="entry name" value="De-COase2_C"/>
</dbReference>
<gene>
    <name evidence="8" type="ORF">BACPEC_00413</name>
</gene>
<name>B7AP09_9FIRM</name>
<keyword evidence="3" id="KW-0663">Pyridoxal phosphate</keyword>
<dbReference type="GO" id="GO:0008295">
    <property type="term" value="P:spermidine biosynthetic process"/>
    <property type="evidence" value="ECO:0007669"/>
    <property type="project" value="UniProtKB-KW"/>
</dbReference>
<dbReference type="AlphaFoldDB" id="B7AP09"/>
<dbReference type="PIRSF" id="PIRSF038941">
    <property type="entry name" value="NspC"/>
    <property type="match status" value="1"/>
</dbReference>
<evidence type="ECO:0000256" key="5">
    <source>
        <dbReference type="ARBA" id="ARBA00023239"/>
    </source>
</evidence>
<evidence type="ECO:0000256" key="3">
    <source>
        <dbReference type="ARBA" id="ARBA00022898"/>
    </source>
</evidence>
<dbReference type="CDD" id="cd06829">
    <property type="entry name" value="PLPDE_III_CANSDC"/>
    <property type="match status" value="1"/>
</dbReference>
<proteinExistence type="predicted"/>
<reference evidence="8 9" key="1">
    <citation type="submission" date="2008-11" db="EMBL/GenBank/DDBJ databases">
        <title>Draft genome sequence of Bacteroides pectinophilus (ATCC 43243).</title>
        <authorList>
            <person name="Sudarsanam P."/>
            <person name="Ley R."/>
            <person name="Guruge J."/>
            <person name="Turnbaugh P.J."/>
            <person name="Mahowald M."/>
            <person name="Liep D."/>
            <person name="Gordon J."/>
        </authorList>
    </citation>
    <scope>NUCLEOTIDE SEQUENCE [LARGE SCALE GENOMIC DNA]</scope>
    <source>
        <strain evidence="8 9">ATCC 43243</strain>
    </source>
</reference>
<comment type="cofactor">
    <cofactor evidence="1">
        <name>pyridoxal 5'-phosphate</name>
        <dbReference type="ChEBI" id="CHEBI:597326"/>
    </cofactor>
</comment>
<comment type="caution">
    <text evidence="8">The sequence shown here is derived from an EMBL/GenBank/DDBJ whole genome shotgun (WGS) entry which is preliminary data.</text>
</comment>
<evidence type="ECO:0000256" key="1">
    <source>
        <dbReference type="ARBA" id="ARBA00001933"/>
    </source>
</evidence>
<sequence length="420" mass="47494">MEIWMYDIDFDLVKTPAYVVDERLLRDNLEILADVIKDTGCRILLAQKGFSMFCEYPLIGRYLCGTTASSLYEARLGKEHMQGETHIFAPAYREEEFPQILSVCDHVVFNSLEQWIKFRTKVWECDNRGVVPAPFMMDVHGDEHASQVHSCGIRVNPGYAEVEHEIYNPCCAGSRLGSTLAEFEETLSKYPDALDGISGLHFHALCEQNSDTLERVLDHFLDSFGKYIEGMKWVNFGGGHHITRKDYDIELLKKCIRRVQDEFGVTVYLEPGEAVALNTGYLVSTVLDVQNKTFYTTDGDREVEMTPVILDTSAACHMPDVLEMPYRPYILDSGMPGEKQYNYRLGGNTCLAGDIIGDYSFDAPLKAGDRLVFTDMAHYSMVKNNTFNGIGLPAIAACDMDGRLRVVKEFGYEDFKSRLS</sequence>
<accession>B7AP09</accession>
<evidence type="ECO:0000256" key="4">
    <source>
        <dbReference type="ARBA" id="ARBA00023066"/>
    </source>
</evidence>
<feature type="binding site" evidence="6">
    <location>
        <position position="320"/>
    </location>
    <ligand>
        <name>substrate</name>
    </ligand>
</feature>
<dbReference type="InterPro" id="IPR009006">
    <property type="entry name" value="Ala_racemase/Decarboxylase_C"/>
</dbReference>
<feature type="domain" description="Orn/DAP/Arg decarboxylase 2 C-terminal" evidence="7">
    <location>
        <begin position="21"/>
        <end position="376"/>
    </location>
</feature>
<dbReference type="NCBIfam" id="TIGR01047">
    <property type="entry name" value="nspC"/>
    <property type="match status" value="1"/>
</dbReference>
<dbReference type="STRING" id="483218.BACPEC_00413"/>
<keyword evidence="9" id="KW-1185">Reference proteome</keyword>
<dbReference type="GO" id="GO:0009089">
    <property type="term" value="P:lysine biosynthetic process via diaminopimelate"/>
    <property type="evidence" value="ECO:0007669"/>
    <property type="project" value="TreeGrafter"/>
</dbReference>
<keyword evidence="5" id="KW-0456">Lyase</keyword>
<dbReference type="InterPro" id="IPR005730">
    <property type="entry name" value="Nsp_de-COase"/>
</dbReference>
<feature type="binding site" evidence="6">
    <location>
        <position position="273"/>
    </location>
    <ligand>
        <name>substrate</name>
    </ligand>
</feature>
<dbReference type="eggNOG" id="COG0019">
    <property type="taxonomic scope" value="Bacteria"/>
</dbReference>
<evidence type="ECO:0000259" key="7">
    <source>
        <dbReference type="Pfam" id="PF00278"/>
    </source>
</evidence>
<dbReference type="SUPFAM" id="SSF51419">
    <property type="entry name" value="PLP-binding barrel"/>
    <property type="match status" value="1"/>
</dbReference>
<dbReference type="Gene3D" id="3.20.20.10">
    <property type="entry name" value="Alanine racemase"/>
    <property type="match status" value="1"/>
</dbReference>
<dbReference type="GO" id="GO:0045312">
    <property type="term" value="P:nor-spermidine biosynthetic process"/>
    <property type="evidence" value="ECO:0007669"/>
    <property type="project" value="InterPro"/>
</dbReference>
<organism evidence="8 9">
    <name type="scientific">[Bacteroides] pectinophilus ATCC 43243</name>
    <dbReference type="NCBI Taxonomy" id="483218"/>
    <lineage>
        <taxon>Bacteria</taxon>
        <taxon>Bacillati</taxon>
        <taxon>Bacillota</taxon>
        <taxon>Clostridia</taxon>
        <taxon>Eubacteriales</taxon>
    </lineage>
</organism>
<protein>
    <recommendedName>
        <fullName evidence="7">Orn/DAP/Arg decarboxylase 2 C-terminal domain-containing protein</fullName>
    </recommendedName>
</protein>
<keyword evidence="4" id="KW-0745">Spermidine biosynthesis</keyword>
<dbReference type="Gene3D" id="2.40.37.10">
    <property type="entry name" value="Lyase, Ornithine Decarboxylase, Chain A, domain 1"/>
    <property type="match status" value="1"/>
</dbReference>
<evidence type="ECO:0000313" key="8">
    <source>
        <dbReference type="EMBL" id="EEC58283.1"/>
    </source>
</evidence>
<dbReference type="EMBL" id="ABVQ01000034">
    <property type="protein sequence ID" value="EEC58283.1"/>
    <property type="molecule type" value="Genomic_DNA"/>
</dbReference>
<dbReference type="SUPFAM" id="SSF50621">
    <property type="entry name" value="Alanine racemase C-terminal domain-like"/>
    <property type="match status" value="1"/>
</dbReference>
<dbReference type="InterPro" id="IPR029066">
    <property type="entry name" value="PLP-binding_barrel"/>
</dbReference>
<dbReference type="Proteomes" id="UP000003136">
    <property type="component" value="Unassembled WGS sequence"/>
</dbReference>
<evidence type="ECO:0000256" key="2">
    <source>
        <dbReference type="ARBA" id="ARBA00022793"/>
    </source>
</evidence>